<accession>A0ABN9KUY9</accession>
<keyword evidence="3" id="KW-1185">Reference proteome</keyword>
<comment type="caution">
    <text evidence="2">The sequence shown here is derived from an EMBL/GenBank/DDBJ whole genome shotgun (WGS) entry which is preliminary data.</text>
</comment>
<evidence type="ECO:0000313" key="3">
    <source>
        <dbReference type="Proteomes" id="UP001176940"/>
    </source>
</evidence>
<feature type="region of interest" description="Disordered" evidence="1">
    <location>
        <begin position="1"/>
        <end position="54"/>
    </location>
</feature>
<feature type="compositionally biased region" description="Basic and acidic residues" evidence="1">
    <location>
        <begin position="28"/>
        <end position="39"/>
    </location>
</feature>
<feature type="compositionally biased region" description="Acidic residues" evidence="1">
    <location>
        <begin position="16"/>
        <end position="26"/>
    </location>
</feature>
<protein>
    <submittedName>
        <fullName evidence="2">Uncharacterized protein</fullName>
    </submittedName>
</protein>
<dbReference type="PANTHER" id="PTHR47306">
    <property type="entry name" value="SI:CH211-178J18.4-RELATED"/>
    <property type="match status" value="1"/>
</dbReference>
<dbReference type="PANTHER" id="PTHR47306:SF2">
    <property type="entry name" value="CORE-BINDING (CB) DOMAIN-CONTAINING PROTEIN"/>
    <property type="match status" value="1"/>
</dbReference>
<gene>
    <name evidence="2" type="ORF">RIMI_LOCUS1155525</name>
</gene>
<evidence type="ECO:0000313" key="2">
    <source>
        <dbReference type="EMBL" id="CAJ0919942.1"/>
    </source>
</evidence>
<evidence type="ECO:0000256" key="1">
    <source>
        <dbReference type="SAM" id="MobiDB-lite"/>
    </source>
</evidence>
<feature type="compositionally biased region" description="Polar residues" evidence="1">
    <location>
        <begin position="1"/>
        <end position="15"/>
    </location>
</feature>
<name>A0ABN9KUY9_9NEOB</name>
<dbReference type="EMBL" id="CAUEEQ010001488">
    <property type="protein sequence ID" value="CAJ0919942.1"/>
    <property type="molecule type" value="Genomic_DNA"/>
</dbReference>
<sequence>MTTLKQMNADSNTQGGEEDNDDEADQQPETRESEDNLRETDEDDMPRTQSQKWTVDKRIKMKKAGFYDRHPLSDPILKGFSDYLKNHCRLERYQQNVEDVRKRRVTLNFAKRIEKARLFFKKLQDIGLCNQTVTNYLKHVRRFVHYLLFATSLIRQNKRLYKQMKYFKNVTADIQKTFSKGVAKEVVSKRYLELQKSDKTPQQCREILNVAKPVFLKAIKKVERGSQNIEYRLEILYYLEALLY</sequence>
<dbReference type="Proteomes" id="UP001176940">
    <property type="component" value="Unassembled WGS sequence"/>
</dbReference>
<organism evidence="2 3">
    <name type="scientific">Ranitomeya imitator</name>
    <name type="common">mimic poison frog</name>
    <dbReference type="NCBI Taxonomy" id="111125"/>
    <lineage>
        <taxon>Eukaryota</taxon>
        <taxon>Metazoa</taxon>
        <taxon>Chordata</taxon>
        <taxon>Craniata</taxon>
        <taxon>Vertebrata</taxon>
        <taxon>Euteleostomi</taxon>
        <taxon>Amphibia</taxon>
        <taxon>Batrachia</taxon>
        <taxon>Anura</taxon>
        <taxon>Neobatrachia</taxon>
        <taxon>Hyloidea</taxon>
        <taxon>Dendrobatidae</taxon>
        <taxon>Dendrobatinae</taxon>
        <taxon>Ranitomeya</taxon>
    </lineage>
</organism>
<proteinExistence type="predicted"/>
<reference evidence="2" key="1">
    <citation type="submission" date="2023-07" db="EMBL/GenBank/DDBJ databases">
        <authorList>
            <person name="Stuckert A."/>
        </authorList>
    </citation>
    <scope>NUCLEOTIDE SEQUENCE</scope>
</reference>